<evidence type="ECO:0000313" key="2">
    <source>
        <dbReference type="Proteomes" id="UP000775872"/>
    </source>
</evidence>
<gene>
    <name evidence="1" type="ORF">CSOL1703_00012001</name>
</gene>
<dbReference type="AlphaFoldDB" id="A0A9N9YZH5"/>
<accession>A0A9N9YZH5</accession>
<dbReference type="EMBL" id="CABFOC020000014">
    <property type="protein sequence ID" value="CAH0046271.1"/>
    <property type="molecule type" value="Genomic_DNA"/>
</dbReference>
<sequence length="134" mass="14514">MQLCNFESQDSDDRLAREGAVWIVLDRELAAGSGSRNRTLSGRPAVPSLWVSDRVFNTARFIARANLMKGSLASMSWCAMFATTPSAGNASSTVIGAIGAPTTPLKMLKNTAETRSWCFGEKLILEMALEDWPG</sequence>
<organism evidence="1 2">
    <name type="scientific">Clonostachys solani</name>
    <dbReference type="NCBI Taxonomy" id="160281"/>
    <lineage>
        <taxon>Eukaryota</taxon>
        <taxon>Fungi</taxon>
        <taxon>Dikarya</taxon>
        <taxon>Ascomycota</taxon>
        <taxon>Pezizomycotina</taxon>
        <taxon>Sordariomycetes</taxon>
        <taxon>Hypocreomycetidae</taxon>
        <taxon>Hypocreales</taxon>
        <taxon>Bionectriaceae</taxon>
        <taxon>Clonostachys</taxon>
    </lineage>
</organism>
<comment type="caution">
    <text evidence="1">The sequence shown here is derived from an EMBL/GenBank/DDBJ whole genome shotgun (WGS) entry which is preliminary data.</text>
</comment>
<name>A0A9N9YZH5_9HYPO</name>
<reference evidence="2" key="1">
    <citation type="submission" date="2019-06" db="EMBL/GenBank/DDBJ databases">
        <authorList>
            <person name="Broberg M."/>
        </authorList>
    </citation>
    <scope>NUCLEOTIDE SEQUENCE [LARGE SCALE GENOMIC DNA]</scope>
</reference>
<reference evidence="1 2" key="2">
    <citation type="submission" date="2021-10" db="EMBL/GenBank/DDBJ databases">
        <authorList>
            <person name="Piombo E."/>
        </authorList>
    </citation>
    <scope>NUCLEOTIDE SEQUENCE [LARGE SCALE GENOMIC DNA]</scope>
</reference>
<proteinExistence type="predicted"/>
<keyword evidence="2" id="KW-1185">Reference proteome</keyword>
<protein>
    <submittedName>
        <fullName evidence="1">Uncharacterized protein</fullName>
    </submittedName>
</protein>
<dbReference type="Proteomes" id="UP000775872">
    <property type="component" value="Unassembled WGS sequence"/>
</dbReference>
<evidence type="ECO:0000313" key="1">
    <source>
        <dbReference type="EMBL" id="CAH0046271.1"/>
    </source>
</evidence>